<dbReference type="Proteomes" id="UP000248646">
    <property type="component" value="Unassembled WGS sequence"/>
</dbReference>
<dbReference type="RefSeq" id="WP_111440310.1">
    <property type="nucleotide sequence ID" value="NZ_QKZI01000007.1"/>
</dbReference>
<dbReference type="OrthoDB" id="9815602at2"/>
<sequence>MKKWMSGILAVMIVAILVGCSETEQTDSNEKELEEISIMLDWYPNAVHSAIYVAEEKGYFEEQGLDVKIEMPADANDPLKLAATSKVDLAISYQNQVILSRAEGIPVVSVAAYVRHSLDSIMMKKEVGIESPKDLEGKNVGYPSTVITEAVIQTMVEADGGDFEKVTMTDVGWDLMPAIATGNVDAIGGGYINHEYVLLNKEGYDMNLLKLSDYGVPDNYELVIVAGEDTFNKKKETIKKFWQAIEKGHEFVKTNPEEGLQVLLANENDDSALDKEVETASLEILLPLMEDDGVPFGYQEEESWQEVADWLYEMGVIETQVDPKDIVQNIVSK</sequence>
<dbReference type="Gene3D" id="3.40.190.10">
    <property type="entry name" value="Periplasmic binding protein-like II"/>
    <property type="match status" value="2"/>
</dbReference>
<dbReference type="EMBL" id="QKZI01000007">
    <property type="protein sequence ID" value="PZX03133.1"/>
    <property type="molecule type" value="Genomic_DNA"/>
</dbReference>
<keyword evidence="3" id="KW-1185">Reference proteome</keyword>
<dbReference type="GO" id="GO:0009228">
    <property type="term" value="P:thiamine biosynthetic process"/>
    <property type="evidence" value="ECO:0007669"/>
    <property type="project" value="InterPro"/>
</dbReference>
<protein>
    <submittedName>
        <fullName evidence="2">Putative hydroxymethylpyrimidine transport system substrate-binding protein</fullName>
    </submittedName>
</protein>
<dbReference type="InterPro" id="IPR015168">
    <property type="entry name" value="SsuA/THI5"/>
</dbReference>
<proteinExistence type="predicted"/>
<accession>A0A2W7MFM7</accession>
<dbReference type="InterPro" id="IPR027939">
    <property type="entry name" value="NMT1/THI5"/>
</dbReference>
<comment type="caution">
    <text evidence="2">The sequence shown here is derived from an EMBL/GenBank/DDBJ whole genome shotgun (WGS) entry which is preliminary data.</text>
</comment>
<dbReference type="Pfam" id="PF09084">
    <property type="entry name" value="NMT1"/>
    <property type="match status" value="1"/>
</dbReference>
<reference evidence="2 3" key="1">
    <citation type="submission" date="2018-06" db="EMBL/GenBank/DDBJ databases">
        <title>Genomic Encyclopedia of Type Strains, Phase IV (KMG-IV): sequencing the most valuable type-strain genomes for metagenomic binning, comparative biology and taxonomic classification.</title>
        <authorList>
            <person name="Goeker M."/>
        </authorList>
    </citation>
    <scope>NUCLEOTIDE SEQUENCE [LARGE SCALE GENOMIC DNA]</scope>
    <source>
        <strain evidence="2 3">DSM 5</strain>
    </source>
</reference>
<dbReference type="PANTHER" id="PTHR31528">
    <property type="entry name" value="4-AMINO-5-HYDROXYMETHYL-2-METHYLPYRIMIDINE PHOSPHATE SYNTHASE THI11-RELATED"/>
    <property type="match status" value="1"/>
</dbReference>
<evidence type="ECO:0000313" key="2">
    <source>
        <dbReference type="EMBL" id="PZX03133.1"/>
    </source>
</evidence>
<evidence type="ECO:0000313" key="3">
    <source>
        <dbReference type="Proteomes" id="UP000248646"/>
    </source>
</evidence>
<dbReference type="SUPFAM" id="SSF53850">
    <property type="entry name" value="Periplasmic binding protein-like II"/>
    <property type="match status" value="1"/>
</dbReference>
<organism evidence="2 3">
    <name type="scientific">Psychrobacillus insolitus</name>
    <dbReference type="NCBI Taxonomy" id="1461"/>
    <lineage>
        <taxon>Bacteria</taxon>
        <taxon>Bacillati</taxon>
        <taxon>Bacillota</taxon>
        <taxon>Bacilli</taxon>
        <taxon>Bacillales</taxon>
        <taxon>Bacillaceae</taxon>
        <taxon>Psychrobacillus</taxon>
    </lineage>
</organism>
<dbReference type="PANTHER" id="PTHR31528:SF3">
    <property type="entry name" value="THIAMINE BIOSYNTHESIS PROTEIN HI_0357-RELATED"/>
    <property type="match status" value="1"/>
</dbReference>
<gene>
    <name evidence="2" type="ORF">C7437_10791</name>
</gene>
<evidence type="ECO:0000259" key="1">
    <source>
        <dbReference type="Pfam" id="PF09084"/>
    </source>
</evidence>
<dbReference type="PROSITE" id="PS51257">
    <property type="entry name" value="PROKAR_LIPOPROTEIN"/>
    <property type="match status" value="1"/>
</dbReference>
<dbReference type="AlphaFoldDB" id="A0A2W7MFM7"/>
<feature type="domain" description="SsuA/THI5-like" evidence="1">
    <location>
        <begin position="45"/>
        <end position="258"/>
    </location>
</feature>
<name>A0A2W7MFM7_9BACI</name>